<protein>
    <submittedName>
        <fullName evidence="1">Uncharacterized protein</fullName>
    </submittedName>
</protein>
<accession>A0AAV4N2R0</accession>
<dbReference type="AlphaFoldDB" id="A0AAV4N2R0"/>
<evidence type="ECO:0000313" key="1">
    <source>
        <dbReference type="EMBL" id="GIX78110.1"/>
    </source>
</evidence>
<organism evidence="1 2">
    <name type="scientific">Caerostris extrusa</name>
    <name type="common">Bark spider</name>
    <name type="synonym">Caerostris bankana</name>
    <dbReference type="NCBI Taxonomy" id="172846"/>
    <lineage>
        <taxon>Eukaryota</taxon>
        <taxon>Metazoa</taxon>
        <taxon>Ecdysozoa</taxon>
        <taxon>Arthropoda</taxon>
        <taxon>Chelicerata</taxon>
        <taxon>Arachnida</taxon>
        <taxon>Araneae</taxon>
        <taxon>Araneomorphae</taxon>
        <taxon>Entelegynae</taxon>
        <taxon>Araneoidea</taxon>
        <taxon>Araneidae</taxon>
        <taxon>Caerostris</taxon>
    </lineage>
</organism>
<dbReference type="EMBL" id="BPLR01002821">
    <property type="protein sequence ID" value="GIX78110.1"/>
    <property type="molecule type" value="Genomic_DNA"/>
</dbReference>
<keyword evidence="2" id="KW-1185">Reference proteome</keyword>
<dbReference type="Proteomes" id="UP001054945">
    <property type="component" value="Unassembled WGS sequence"/>
</dbReference>
<evidence type="ECO:0000313" key="2">
    <source>
        <dbReference type="Proteomes" id="UP001054945"/>
    </source>
</evidence>
<comment type="caution">
    <text evidence="1">The sequence shown here is derived from an EMBL/GenBank/DDBJ whole genome shotgun (WGS) entry which is preliminary data.</text>
</comment>
<reference evidence="1 2" key="1">
    <citation type="submission" date="2021-06" db="EMBL/GenBank/DDBJ databases">
        <title>Caerostris extrusa draft genome.</title>
        <authorList>
            <person name="Kono N."/>
            <person name="Arakawa K."/>
        </authorList>
    </citation>
    <scope>NUCLEOTIDE SEQUENCE [LARGE SCALE GENOMIC DNA]</scope>
</reference>
<name>A0AAV4N2R0_CAEEX</name>
<proteinExistence type="predicted"/>
<sequence length="73" mass="8008">MLIPLPDTVIHPLKVDASHVLPTLLRQTESRAVGGKFLKMNSLPTDSGEVVRHGVVETRYFEKVGRVICGGLK</sequence>
<gene>
    <name evidence="1" type="ORF">CEXT_570511</name>
</gene>